<sequence length="2073" mass="207817">AGNDTDSDDGIDPSSIVITGNPANGTVTVNADGTVSYQHNGSETTGDSFTYTIKDASGQTSNPVTVTVGVTPSNDAPAAVADAATVAEGGSVLIDLAGNDTDSDDGIDPSSIVITGNPANGTVTVNADGTVSYQHNGSETAGDSFTYTIKDASGQVSNPVTVTVGVTPGNDAPLIRVPDAQTTAEDTSKTFSLLTQNALGVFDPEQANLSVTLSVEHGVLNIGLNLLGASHTGSGTATLTITGSAAAINNAMAQLTYVPEANYFGPDNLQVSASDGQTTVNDAVAITVTPVNDTPVASPDSADVFEGGASISGQIVASDIDQAPGVALQFSTSASVAGLTFNPNGSWSFDPSNPAYDYLADGQELVISVPFTVTDDQNASTANSLTITVTGTNDGPVVDVAGSDTSAALNETNAPLSVSGTLLFSDVDSGDTPATTQTASTISATGIALSAAQQTAITDAFIIDADGNWSFNLASPDYLADGDVVTAVFTVTVTDDNGETTIQDVTLTITGSNDAPVIDVAGSDTSAALNETNAPLSASGTVLFSDIDSGDTPATSLTASTISATGIALSAAQQTAIADAFSIDADGNWTFNLASPDYLAAGDVVTAVFTVTVTDDSGATATQDVTLTITGSNDAPTVDASLATVTGVEDTAITLTWTNFGISDVDSLDSDLGVIINQLPAAGSLSFEQSPGNWVAVTPDQLISKADIEAGKLRFEPAAHESGHDGFAGSGLGNLQADYAQIGFTPFDGTDAGTASSLSLDISPDADAPSLILNGTSVAAATDFQSAPLNGASWSANINASSLNTGLGSTWNTSNPGGLLEIGTQNTYLGGGSTNQVIELERVSGDAANLFTDITAKAGSSYSLDFDYSPRAGQTSNSAIQVFWGGNLIATLNASSVGFQHFHFDLPADADGTYRLEFRASDSNSLGGVLDNIQLLDVRNTGNEDSWIRLSSIDAQLVDGDSSETLAISIDNIPVGATLKDNQGNSFTAAPGSTQTDVTGWDLSTLSILPPSNYNGSFNLEIKATSTETSNLDSAETTQSLTVIVLPVNDAPVAVADAATVAEGGSVLINLAGNDTDSDDSLNLASIVITANPANGSITVNADGTVSYQHNGSGTTGDSFTYTIKDASGQVSNPVTVTVGVTPVNNAPVAVADNITVAEGGTATILLGGASSVLANDSDAESNPLSAILVTGPANGTLTLNANGTFSYTHNGSETTTDSFTYKVNDGTTDGNTVTVNIGVTPINDAPVAVADSASVAEGGSMLIDLAGNDSDSDDGLDLSSLVITSGPANGSVTVNADGTVSYQHNGSETTGDSFTYTIKDASGQTSNPITVTVGVTPVNDATVVANDNVTTNEDSAVIINVLANDSDVDSTKSPVTGVTQGAHGTVAINGDGTLAYTPTANFNGSDSFTYTNAEGASATVNVTVNAVNDAPAGANKTLTTLEDTAYTLTAGDFGFSDSEGDDFAGVLLQAPSLGSLTLDGVALTGPTSVSAADISAGKLVYTPASNASGTGYASLSFQVQDDGGTANGGVNTDPTANTLTFNVTPVADPLTAPGGITVVVGPSFDFNLPSGENGQSYTDPLTGITVSVPNGMTLGGNGGLGVGVDTTTAGGGEEANRIDPGESLNFSFPAGLDVQSISMAVKNTRNETVEITSKLDASGVNAGSISLSGSLLDSGAALQNLAHARIELTVTSTTGSLTSLPATLNANGTWSISGFDASSVGTITGMTLKTSIDGDAFSNGGDFLSLTVNRNISTMTVANGTAFGNSDGYQVEFLSFAPTNSVGFSHPIDINAALHDVDGSETLTSLSLSGFPSGSTLTLLNSATGQLTTLSSSGTDADGKPLFSLDTALLQNAFSSGSFNDQLYVSNATELPSGFAPTLSITTQDANGSIAISTLGGSGNNSINGGSGNDYLNGGAGTDTLNGGAGGDILDGGSGIDSLLGGEGDDLLIGGTGNDTLWGNAGRDTFVWKSGDTGTDVIKDFNLAQDKIDLSDLLQGEEHASDIGSYLKLSASGDTLLVSSTGVLNATGSNADVSIQLEGVNLSDTSLSLGATPAAIINSLIAGSDPTVKLDH</sequence>
<dbReference type="Pfam" id="PF17963">
    <property type="entry name" value="Big_9"/>
    <property type="match status" value="6"/>
</dbReference>
<dbReference type="Gene3D" id="2.60.40.10">
    <property type="entry name" value="Immunoglobulins"/>
    <property type="match status" value="1"/>
</dbReference>
<evidence type="ECO:0000256" key="2">
    <source>
        <dbReference type="SAM" id="MobiDB-lite"/>
    </source>
</evidence>
<feature type="domain" description="RapA2 cadherin-like" evidence="3">
    <location>
        <begin position="1136"/>
        <end position="1208"/>
    </location>
</feature>
<dbReference type="Gene3D" id="2.150.10.10">
    <property type="entry name" value="Serralysin-like metalloprotease, C-terminal"/>
    <property type="match status" value="2"/>
</dbReference>
<accession>A0A7W4DED8</accession>
<evidence type="ECO:0000259" key="3">
    <source>
        <dbReference type="Pfam" id="PF17803"/>
    </source>
</evidence>
<dbReference type="NCBIfam" id="TIGR03661">
    <property type="entry name" value="T1SS_VCA0849"/>
    <property type="match status" value="1"/>
</dbReference>
<dbReference type="NCBIfam" id="TIGR01965">
    <property type="entry name" value="VCBS_repeat"/>
    <property type="match status" value="5"/>
</dbReference>
<evidence type="ECO:0000313" key="5">
    <source>
        <dbReference type="Proteomes" id="UP000581189"/>
    </source>
</evidence>
<dbReference type="PROSITE" id="PS00330">
    <property type="entry name" value="HEMOLYSIN_CALCIUM"/>
    <property type="match status" value="4"/>
</dbReference>
<dbReference type="PANTHER" id="PTHR45739">
    <property type="entry name" value="MATRIX PROTEIN, PUTATIVE-RELATED"/>
    <property type="match status" value="1"/>
</dbReference>
<proteinExistence type="predicted"/>
<dbReference type="InterPro" id="IPR010221">
    <property type="entry name" value="VCBS_dom"/>
</dbReference>
<comment type="caution">
    <text evidence="4">The sequence shown here is derived from an EMBL/GenBank/DDBJ whole genome shotgun (WGS) entry which is preliminary data.</text>
</comment>
<feature type="compositionally biased region" description="Acidic residues" evidence="2">
    <location>
        <begin position="1"/>
        <end position="11"/>
    </location>
</feature>
<dbReference type="GO" id="GO:0009653">
    <property type="term" value="P:anatomical structure morphogenesis"/>
    <property type="evidence" value="ECO:0007669"/>
    <property type="project" value="TreeGrafter"/>
</dbReference>
<evidence type="ECO:0000256" key="1">
    <source>
        <dbReference type="ARBA" id="ARBA00022837"/>
    </source>
</evidence>
<dbReference type="InterPro" id="IPR040853">
    <property type="entry name" value="RapA2_cadherin-like"/>
</dbReference>
<dbReference type="Pfam" id="PF00353">
    <property type="entry name" value="HemolysinCabind"/>
    <property type="match status" value="2"/>
</dbReference>
<dbReference type="Proteomes" id="UP000581189">
    <property type="component" value="Unassembled WGS sequence"/>
</dbReference>
<feature type="domain" description="RapA2 cadherin-like" evidence="3">
    <location>
        <begin position="284"/>
        <end position="349"/>
    </location>
</feature>
<keyword evidence="1" id="KW-0106">Calcium</keyword>
<dbReference type="InterPro" id="IPR051561">
    <property type="entry name" value="FRAS1_ECM"/>
</dbReference>
<dbReference type="Pfam" id="PF17803">
    <property type="entry name" value="Cadherin_4"/>
    <property type="match status" value="4"/>
</dbReference>
<dbReference type="InterPro" id="IPR013783">
    <property type="entry name" value="Ig-like_fold"/>
</dbReference>
<keyword evidence="5" id="KW-1185">Reference proteome</keyword>
<gene>
    <name evidence="4" type="ORF">H3H45_17645</name>
</gene>
<dbReference type="NCBIfam" id="NF012211">
    <property type="entry name" value="tand_rpt_95"/>
    <property type="match status" value="7"/>
</dbReference>
<dbReference type="GO" id="GO:0005509">
    <property type="term" value="F:calcium ion binding"/>
    <property type="evidence" value="ECO:0007669"/>
    <property type="project" value="InterPro"/>
</dbReference>
<feature type="non-terminal residue" evidence="4">
    <location>
        <position position="1"/>
    </location>
</feature>
<dbReference type="PRINTS" id="PR00313">
    <property type="entry name" value="CABNDNGRPT"/>
</dbReference>
<name>A0A7W4DED8_9GAMM</name>
<dbReference type="InterPro" id="IPR011049">
    <property type="entry name" value="Serralysin-like_metalloprot_C"/>
</dbReference>
<dbReference type="InterPro" id="IPR001343">
    <property type="entry name" value="Hemolysn_Ca-bd"/>
</dbReference>
<feature type="domain" description="RapA2 cadherin-like" evidence="3">
    <location>
        <begin position="624"/>
        <end position="694"/>
    </location>
</feature>
<dbReference type="InterPro" id="IPR018511">
    <property type="entry name" value="Hemolysin-typ_Ca-bd_CS"/>
</dbReference>
<dbReference type="EMBL" id="JACJFN010000005">
    <property type="protein sequence ID" value="MBB1521069.1"/>
    <property type="molecule type" value="Genomic_DNA"/>
</dbReference>
<feature type="domain" description="RapA2 cadherin-like" evidence="3">
    <location>
        <begin position="1040"/>
        <end position="1108"/>
    </location>
</feature>
<dbReference type="RefSeq" id="WP_182835017.1">
    <property type="nucleotide sequence ID" value="NZ_JACJFN010000005.1"/>
</dbReference>
<dbReference type="InterPro" id="IPR019960">
    <property type="entry name" value="T1SS_VCA0849"/>
</dbReference>
<organism evidence="4 5">
    <name type="scientific">Aquipseudomonas guryensis</name>
    <dbReference type="NCBI Taxonomy" id="2759165"/>
    <lineage>
        <taxon>Bacteria</taxon>
        <taxon>Pseudomonadati</taxon>
        <taxon>Pseudomonadota</taxon>
        <taxon>Gammaproteobacteria</taxon>
        <taxon>Pseudomonadales</taxon>
        <taxon>Pseudomonadaceae</taxon>
        <taxon>Aquipseudomonas</taxon>
    </lineage>
</organism>
<dbReference type="SUPFAM" id="SSF51120">
    <property type="entry name" value="beta-Roll"/>
    <property type="match status" value="1"/>
</dbReference>
<evidence type="ECO:0000313" key="4">
    <source>
        <dbReference type="EMBL" id="MBB1521069.1"/>
    </source>
</evidence>
<feature type="region of interest" description="Disordered" evidence="2">
    <location>
        <begin position="1"/>
        <end position="23"/>
    </location>
</feature>
<reference evidence="4 5" key="1">
    <citation type="submission" date="2020-08" db="EMBL/GenBank/DDBJ databases">
        <authorList>
            <person name="Kim C.M."/>
        </authorList>
    </citation>
    <scope>NUCLEOTIDE SEQUENCE [LARGE SCALE GENOMIC DNA]</scope>
    <source>
        <strain evidence="4 5">SR9</strain>
    </source>
</reference>
<protein>
    <submittedName>
        <fullName evidence="4">Tandem-95 repeat protein</fullName>
    </submittedName>
</protein>
<dbReference type="Gene3D" id="2.60.40.3440">
    <property type="match status" value="6"/>
</dbReference>
<dbReference type="PANTHER" id="PTHR45739:SF8">
    <property type="entry name" value="FRAS1-RELATED EXTRACELLULAR MATRIX PROTEIN 1"/>
    <property type="match status" value="1"/>
</dbReference>